<dbReference type="AlphaFoldDB" id="A0A9E7CVX3"/>
<evidence type="ECO:0000313" key="4">
    <source>
        <dbReference type="EMBL" id="UOK71723.1"/>
    </source>
</evidence>
<keyword evidence="1" id="KW-1133">Transmembrane helix</keyword>
<name>A0A9E7CVX3_9HYPH</name>
<dbReference type="Pfam" id="PF09327">
    <property type="entry name" value="Phage_Tail_Tip"/>
    <property type="match status" value="1"/>
</dbReference>
<dbReference type="InterPro" id="IPR015406">
    <property type="entry name" value="GpJ_CSF"/>
</dbReference>
<feature type="domain" description="Tip attachment protein J central straight fiber" evidence="2">
    <location>
        <begin position="995"/>
        <end position="1077"/>
    </location>
</feature>
<evidence type="ECO:0000259" key="3">
    <source>
        <dbReference type="Pfam" id="PF13550"/>
    </source>
</evidence>
<protein>
    <submittedName>
        <fullName evidence="4">Host specificity factor TipJ family phage tail protein</fullName>
    </submittedName>
</protein>
<dbReference type="PANTHER" id="PTHR36251">
    <property type="entry name" value="FELS-1 PROPHAGE HOST SPECIFICITY PROTEIN-RELATED"/>
    <property type="match status" value="1"/>
</dbReference>
<evidence type="ECO:0000256" key="1">
    <source>
        <dbReference type="SAM" id="Phobius"/>
    </source>
</evidence>
<accession>A0A9E7CVX3</accession>
<feature type="domain" description="Tip attachment protein J" evidence="3">
    <location>
        <begin position="499"/>
        <end position="636"/>
    </location>
</feature>
<organism evidence="4 5">
    <name type="scientific">Ancylobacter polymorphus</name>
    <dbReference type="NCBI Taxonomy" id="223390"/>
    <lineage>
        <taxon>Bacteria</taxon>
        <taxon>Pseudomonadati</taxon>
        <taxon>Pseudomonadota</taxon>
        <taxon>Alphaproteobacteria</taxon>
        <taxon>Hyphomicrobiales</taxon>
        <taxon>Xanthobacteraceae</taxon>
        <taxon>Ancylobacter</taxon>
    </lineage>
</organism>
<evidence type="ECO:0000313" key="5">
    <source>
        <dbReference type="Proteomes" id="UP000831684"/>
    </source>
</evidence>
<dbReference type="EMBL" id="CP083239">
    <property type="protein sequence ID" value="UOK71723.1"/>
    <property type="molecule type" value="Genomic_DNA"/>
</dbReference>
<gene>
    <name evidence="4" type="ORF">K9D25_03070</name>
</gene>
<dbReference type="InterPro" id="IPR053171">
    <property type="entry name" value="Viral_Tip_Attach_Protein"/>
</dbReference>
<sequence length="1124" mass="120103">MTTATMLPVLHIAAPGIELARAMPKARETVASFLRRTGWSTTRTPTICVVNGEPVLRAQWRKTRIKAGMSVLFQSLPRGGSMNGGSIAGLLGMIALTALAPYAAGGIATALGVSGAIGKAVISGAILLGGGFLLSTLTAVKAGGDQAAETPIYSWARQSNSAKPLQPIPCAYGRTKRTCDYAAVPWSSFEGNNQYVHLLLSEGVGKFEREQILIGDTVLWSAEDGLNPNFTGVTIDFYDPGEEITAFPVNVETSEEVDGQELQYPAWTGGFIANASGTTATRLVFDVVCPNGVGEVNDNGDFAFYPVGARAEYRPVDSSGNPTGDGTWSLLGSEFSKFFRSKSAVRFSVGGDVPPGRYEGRLRRLIFKSTDPNVSDTMIWAGLRAFITGPKSFPVSTIAIRAKATDQFSGDSASNLAVVETRILPVWTGSAWEEQATRSPAWAAYDIATNTEYGGRFSDTRMDFQAFYDLDALAASRGDTFDYDFTSTQPVPDALDIALGACRAKHKWLGGTLSLFRDEWASVPEVMLTDGEIVRGSLEIEYIMKPSDAQQCVVHEYINEDTWQIEEAVAPRDATEEMIADATRLQLEGVVNRAQAQREAEFLLRQNLYRRRHATFETEYEGRMLSIGTPILLQSDLPLEWGQGAKIAQQIGTSLYLDRKLTWAETGQHYVVLRTPRAKSFGPIKCSMGANAAVVVLDGTDLGIVEAAQSLTLDNVLDLEPGSPLPSLAFGLGTGWVRRGVVSRGTPSGSRVQISVYLDDERVHVEDGTPPPPLPTGTSLVLPTFPQVFGLTARIIANEVPRRVEAQWAPSAGAVTYVARVSYDDGENWTALGETRENILSAVVDPFALTLQVAAVNATGKQGPWASYSLAAPGADEVRADNLQATIDSFKAGLREKIVEQNDAALATLNEKLELQAQIQAELDAQSFLDRQEWRFQLRATSDRVTASYTEAITVAVGPDSAIAQSITDLQAQVDNIGANLNVSWTTAVTPAGALAAYDIVAKVSDSLSTTQAAMTIAAYSAVGGGAYSVVSFDAEKFIVKNTVSGATITPFVIDGTSVTISGTLIKEGTVTAEALNVATLDAISIQMGTLKGGSIELGPPGSDPLIVFSGAVPSAPFLDFYSS</sequence>
<dbReference type="RefSeq" id="WP_244379120.1">
    <property type="nucleotide sequence ID" value="NZ_CP083239.1"/>
</dbReference>
<dbReference type="NCBIfam" id="NF040662">
    <property type="entry name" value="attach_TipJ_rel"/>
    <property type="match status" value="1"/>
</dbReference>
<evidence type="ECO:0000259" key="2">
    <source>
        <dbReference type="Pfam" id="PF09327"/>
    </source>
</evidence>
<keyword evidence="1" id="KW-0812">Transmembrane</keyword>
<dbReference type="PANTHER" id="PTHR36251:SF2">
    <property type="entry name" value="GIFSY-2 PROPHAGE HOST SPECIFICITY PROTEIN J, PHAGE LAMBDA"/>
    <property type="match status" value="1"/>
</dbReference>
<dbReference type="Proteomes" id="UP000831684">
    <property type="component" value="Chromosome"/>
</dbReference>
<feature type="transmembrane region" description="Helical" evidence="1">
    <location>
        <begin position="120"/>
        <end position="140"/>
    </location>
</feature>
<proteinExistence type="predicted"/>
<dbReference type="Pfam" id="PF13550">
    <property type="entry name" value="Phage-tail_3"/>
    <property type="match status" value="1"/>
</dbReference>
<dbReference type="InterPro" id="IPR032876">
    <property type="entry name" value="J_dom"/>
</dbReference>
<feature type="transmembrane region" description="Helical" evidence="1">
    <location>
        <begin position="87"/>
        <end position="113"/>
    </location>
</feature>
<reference evidence="4" key="1">
    <citation type="submission" date="2021-09" db="EMBL/GenBank/DDBJ databases">
        <title>Network and meta-omics reveal the key degrader and cooperation patterns in an efficient 1,4-dioxane-degrading microbial community.</title>
        <authorList>
            <person name="Dai C."/>
        </authorList>
    </citation>
    <scope>NUCLEOTIDE SEQUENCE</scope>
    <source>
        <strain evidence="4">ZM13</strain>
    </source>
</reference>
<dbReference type="KEGG" id="apol:K9D25_03070"/>
<keyword evidence="1" id="KW-0472">Membrane</keyword>